<evidence type="ECO:0000313" key="3">
    <source>
        <dbReference type="Proteomes" id="UP000579523"/>
    </source>
</evidence>
<evidence type="ECO:0008006" key="4">
    <source>
        <dbReference type="Google" id="ProtNLM"/>
    </source>
</evidence>
<sequence>MSTKRVPRHAATTVALRGVLALLVAVVGLLCLFGHAAQQRSAPSDEVSASRTVSFSSPAAAEGTKPCGVKLLVSESGAQHTGTVSPPAEASASPHTADRADASPSAFTASLLRGPAPPPPVAPFSVLRM</sequence>
<comment type="caution">
    <text evidence="2">The sequence shown here is derived from an EMBL/GenBank/DDBJ whole genome shotgun (WGS) entry which is preliminary data.</text>
</comment>
<dbReference type="Proteomes" id="UP000579523">
    <property type="component" value="Unassembled WGS sequence"/>
</dbReference>
<accession>A0A7W7PUK3</accession>
<feature type="compositionally biased region" description="Polar residues" evidence="1">
    <location>
        <begin position="39"/>
        <end position="57"/>
    </location>
</feature>
<dbReference type="EMBL" id="JACHJI010000011">
    <property type="protein sequence ID" value="MBB4901535.1"/>
    <property type="molecule type" value="Genomic_DNA"/>
</dbReference>
<dbReference type="AlphaFoldDB" id="A0A7W7PUK3"/>
<protein>
    <recommendedName>
        <fullName evidence="4">Secreted protein</fullName>
    </recommendedName>
</protein>
<name>A0A7W7PUK3_9ACTN</name>
<gene>
    <name evidence="2" type="ORF">FHS37_005623</name>
</gene>
<evidence type="ECO:0000313" key="2">
    <source>
        <dbReference type="EMBL" id="MBB4901535.1"/>
    </source>
</evidence>
<feature type="region of interest" description="Disordered" evidence="1">
    <location>
        <begin position="39"/>
        <end position="66"/>
    </location>
</feature>
<feature type="region of interest" description="Disordered" evidence="1">
    <location>
        <begin position="78"/>
        <end position="129"/>
    </location>
</feature>
<keyword evidence="3" id="KW-1185">Reference proteome</keyword>
<reference evidence="2 3" key="1">
    <citation type="submission" date="2020-08" db="EMBL/GenBank/DDBJ databases">
        <title>Genomic Encyclopedia of Type Strains, Phase III (KMG-III): the genomes of soil and plant-associated and newly described type strains.</title>
        <authorList>
            <person name="Whitman W."/>
        </authorList>
    </citation>
    <scope>NUCLEOTIDE SEQUENCE [LARGE SCALE GENOMIC DNA]</scope>
    <source>
        <strain evidence="2 3">CECT 3273</strain>
    </source>
</reference>
<proteinExistence type="predicted"/>
<evidence type="ECO:0000256" key="1">
    <source>
        <dbReference type="SAM" id="MobiDB-lite"/>
    </source>
</evidence>
<dbReference type="RefSeq" id="WP_184826393.1">
    <property type="nucleotide sequence ID" value="NZ_BMTI01000014.1"/>
</dbReference>
<organism evidence="2 3">
    <name type="scientific">Streptomyces griseomycini</name>
    <dbReference type="NCBI Taxonomy" id="66895"/>
    <lineage>
        <taxon>Bacteria</taxon>
        <taxon>Bacillati</taxon>
        <taxon>Actinomycetota</taxon>
        <taxon>Actinomycetes</taxon>
        <taxon>Kitasatosporales</taxon>
        <taxon>Streptomycetaceae</taxon>
        <taxon>Streptomyces</taxon>
    </lineage>
</organism>